<feature type="domain" description="BT-3987-like N-terminal" evidence="1">
    <location>
        <begin position="36"/>
        <end position="162"/>
    </location>
</feature>
<dbReference type="Pfam" id="PF08522">
    <property type="entry name" value="BT_3987-like_N"/>
    <property type="match status" value="1"/>
</dbReference>
<sequence>MKNIKQIIKGIIPLFIMAGVISCEVLEMELPQFAKSVAYFGNQSPLRTLILGNTNDFDNTNDNNLNVSVTVWLGGVSENTEDRKVEYTIDESLVQNLYSSDGAELVVMPESYYNIENLGSVIIPAGSMQSEIVIQLTESFLDDAEAFKDKYVIPFRITNAETDSILMGEAKVDNPDIRVKDDWSVAPQNYALYMIKYINEYHGNYYYSGSATIIDADGNETMVVDYGNADVTSNTEMAVDMISKNAVSFTTPVQIINSSPDTLYLDLAIDSDGSVTLQKSEGADIEITGTGKYIEGGNQREGKQYNMITLDYNYEYDFYLEPVITKYNNTEASYTGTWNHNNESGNYNNDRSYCKTKGDFLELEFFGNKISVFVKAGPNYGSFDVYIDDELIAEDVSCSFTSGYQTKAFELIDLENTYHTLKCVIHTDGKWCIFDYFETQADGVIPNGKYTWNVKDTLIVKDRGVSPVNTFTPVVN</sequence>
<reference evidence="3 4" key="1">
    <citation type="journal article" date="2015" name="Int. J. Syst. Evol. Microbiol.">
        <title>Mariniphaga sediminis sp. nov., isolated from coastal sediment.</title>
        <authorList>
            <person name="Wang F.Q."/>
            <person name="Shen Q.Y."/>
            <person name="Chen G.J."/>
            <person name="Du Z.J."/>
        </authorList>
    </citation>
    <scope>NUCLEOTIDE SEQUENCE [LARGE SCALE GENOMIC DNA]</scope>
    <source>
        <strain evidence="3 4">SY21</strain>
    </source>
</reference>
<organism evidence="3 4">
    <name type="scientific">Mariniphaga sediminis</name>
    <dbReference type="NCBI Taxonomy" id="1628158"/>
    <lineage>
        <taxon>Bacteria</taxon>
        <taxon>Pseudomonadati</taxon>
        <taxon>Bacteroidota</taxon>
        <taxon>Bacteroidia</taxon>
        <taxon>Marinilabiliales</taxon>
        <taxon>Prolixibacteraceae</taxon>
        <taxon>Mariniphaga</taxon>
    </lineage>
</organism>
<feature type="domain" description="DUF5627" evidence="2">
    <location>
        <begin position="200"/>
        <end position="317"/>
    </location>
</feature>
<dbReference type="Pfam" id="PF18620">
    <property type="entry name" value="DUF5627"/>
    <property type="match status" value="1"/>
</dbReference>
<comment type="caution">
    <text evidence="3">The sequence shown here is derived from an EMBL/GenBank/DDBJ whole genome shotgun (WGS) entry which is preliminary data.</text>
</comment>
<gene>
    <name evidence="3" type="ORF">D1164_15180</name>
</gene>
<dbReference type="RefSeq" id="WP_119350851.1">
    <property type="nucleotide sequence ID" value="NZ_QWET01000011.1"/>
</dbReference>
<dbReference type="PROSITE" id="PS51257">
    <property type="entry name" value="PROKAR_LIPOPROTEIN"/>
    <property type="match status" value="1"/>
</dbReference>
<evidence type="ECO:0000313" key="4">
    <source>
        <dbReference type="Proteomes" id="UP000266441"/>
    </source>
</evidence>
<proteinExistence type="predicted"/>
<accession>A0A399CYY8</accession>
<dbReference type="AlphaFoldDB" id="A0A399CYY8"/>
<protein>
    <submittedName>
        <fullName evidence="3">DUF1735 domain-containing protein</fullName>
    </submittedName>
</protein>
<evidence type="ECO:0000313" key="3">
    <source>
        <dbReference type="EMBL" id="RIH64426.1"/>
    </source>
</evidence>
<keyword evidence="4" id="KW-1185">Reference proteome</keyword>
<dbReference type="Gene3D" id="2.60.120.260">
    <property type="entry name" value="Galactose-binding domain-like"/>
    <property type="match status" value="1"/>
</dbReference>
<evidence type="ECO:0000259" key="2">
    <source>
        <dbReference type="Pfam" id="PF18620"/>
    </source>
</evidence>
<dbReference type="Gene3D" id="2.40.128.420">
    <property type="match status" value="1"/>
</dbReference>
<dbReference type="InterPro" id="IPR013728">
    <property type="entry name" value="BT_3987-like_N"/>
</dbReference>
<evidence type="ECO:0000259" key="1">
    <source>
        <dbReference type="Pfam" id="PF08522"/>
    </source>
</evidence>
<dbReference type="EMBL" id="QWET01000011">
    <property type="protein sequence ID" value="RIH64426.1"/>
    <property type="molecule type" value="Genomic_DNA"/>
</dbReference>
<dbReference type="Gene3D" id="2.60.40.1740">
    <property type="entry name" value="hypothetical protein (bacova_03559)"/>
    <property type="match status" value="1"/>
</dbReference>
<dbReference type="InterPro" id="IPR040580">
    <property type="entry name" value="DUF5627"/>
</dbReference>
<dbReference type="OrthoDB" id="1041979at2"/>
<name>A0A399CYY8_9BACT</name>
<dbReference type="Proteomes" id="UP000266441">
    <property type="component" value="Unassembled WGS sequence"/>
</dbReference>